<name>A0A9W8JXB2_9AGAR</name>
<feature type="compositionally biased region" description="Acidic residues" evidence="2">
    <location>
        <begin position="253"/>
        <end position="263"/>
    </location>
</feature>
<feature type="compositionally biased region" description="Polar residues" evidence="2">
    <location>
        <begin position="1"/>
        <end position="11"/>
    </location>
</feature>
<feature type="region of interest" description="Disordered" evidence="2">
    <location>
        <begin position="226"/>
        <end position="263"/>
    </location>
</feature>
<organism evidence="3 4">
    <name type="scientific">Agrocybe chaxingu</name>
    <dbReference type="NCBI Taxonomy" id="84603"/>
    <lineage>
        <taxon>Eukaryota</taxon>
        <taxon>Fungi</taxon>
        <taxon>Dikarya</taxon>
        <taxon>Basidiomycota</taxon>
        <taxon>Agaricomycotina</taxon>
        <taxon>Agaricomycetes</taxon>
        <taxon>Agaricomycetidae</taxon>
        <taxon>Agaricales</taxon>
        <taxon>Agaricineae</taxon>
        <taxon>Strophariaceae</taxon>
        <taxon>Agrocybe</taxon>
    </lineage>
</organism>
<gene>
    <name evidence="3" type="ORF">NLJ89_g11153</name>
</gene>
<evidence type="ECO:0000313" key="4">
    <source>
        <dbReference type="Proteomes" id="UP001148786"/>
    </source>
</evidence>
<keyword evidence="1" id="KW-0175">Coiled coil</keyword>
<protein>
    <submittedName>
        <fullName evidence="3">Uncharacterized protein</fullName>
    </submittedName>
</protein>
<dbReference type="Proteomes" id="UP001148786">
    <property type="component" value="Unassembled WGS sequence"/>
</dbReference>
<comment type="caution">
    <text evidence="3">The sequence shown here is derived from an EMBL/GenBank/DDBJ whole genome shotgun (WGS) entry which is preliminary data.</text>
</comment>
<accession>A0A9W8JXB2</accession>
<proteinExistence type="predicted"/>
<feature type="coiled-coil region" evidence="1">
    <location>
        <begin position="172"/>
        <end position="199"/>
    </location>
</feature>
<dbReference type="EMBL" id="JANKHO010002376">
    <property type="protein sequence ID" value="KAJ3492841.1"/>
    <property type="molecule type" value="Genomic_DNA"/>
</dbReference>
<evidence type="ECO:0000256" key="1">
    <source>
        <dbReference type="SAM" id="Coils"/>
    </source>
</evidence>
<reference evidence="3" key="1">
    <citation type="submission" date="2022-07" db="EMBL/GenBank/DDBJ databases">
        <title>Genome Sequence of Agrocybe chaxingu.</title>
        <authorList>
            <person name="Buettner E."/>
        </authorList>
    </citation>
    <scope>NUCLEOTIDE SEQUENCE</scope>
    <source>
        <strain evidence="3">MP-N11</strain>
    </source>
</reference>
<feature type="compositionally biased region" description="Low complexity" evidence="2">
    <location>
        <begin position="41"/>
        <end position="54"/>
    </location>
</feature>
<feature type="region of interest" description="Disordered" evidence="2">
    <location>
        <begin position="1"/>
        <end position="62"/>
    </location>
</feature>
<dbReference type="AlphaFoldDB" id="A0A9W8JXB2"/>
<sequence length="263" mass="28180">MSSSTSPAQNHASSPLASVSPLSAGASPAVMPNSSPIQSNTSTGSASVSPASSPQRPKRIRFNIKTSTLLKSPLVNQTKKPSISTLQRSLKLRIVGEDFRLRRRHDLACLQYKRSCAFDGQLRSQQAELQILAHIAESDCHPTCLEDSSAVALAEAALKALISEEVALQLKVQEARLYAECLQDDLDNIQARVRDAHHQLASTLAICRTNCLGSTKKPFSTAHITLEDEEPLPSLSQAHSEGSSSSVEKEGGGEEEVTDQGLA</sequence>
<evidence type="ECO:0000313" key="3">
    <source>
        <dbReference type="EMBL" id="KAJ3492841.1"/>
    </source>
</evidence>
<keyword evidence="4" id="KW-1185">Reference proteome</keyword>
<evidence type="ECO:0000256" key="2">
    <source>
        <dbReference type="SAM" id="MobiDB-lite"/>
    </source>
</evidence>
<feature type="compositionally biased region" description="Low complexity" evidence="2">
    <location>
        <begin position="12"/>
        <end position="30"/>
    </location>
</feature>